<feature type="signal peptide" evidence="1">
    <location>
        <begin position="1"/>
        <end position="19"/>
    </location>
</feature>
<feature type="chain" id="PRO_5039913927" description="5' nucleotidase" evidence="1">
    <location>
        <begin position="20"/>
        <end position="138"/>
    </location>
</feature>
<dbReference type="EMBL" id="JABSTR010000556">
    <property type="protein sequence ID" value="KAH9382883.1"/>
    <property type="molecule type" value="Genomic_DNA"/>
</dbReference>
<accession>A0A9J6H5D3</accession>
<dbReference type="GO" id="GO:0046872">
    <property type="term" value="F:metal ion binding"/>
    <property type="evidence" value="ECO:0007669"/>
    <property type="project" value="InterPro"/>
</dbReference>
<evidence type="ECO:0000313" key="3">
    <source>
        <dbReference type="Proteomes" id="UP000821853"/>
    </source>
</evidence>
<dbReference type="Proteomes" id="UP000821853">
    <property type="component" value="Unassembled WGS sequence"/>
</dbReference>
<dbReference type="InterPro" id="IPR029052">
    <property type="entry name" value="Metallo-depent_PP-like"/>
</dbReference>
<keyword evidence="3" id="KW-1185">Reference proteome</keyword>
<dbReference type="SUPFAM" id="SSF56300">
    <property type="entry name" value="Metallo-dependent phosphatases"/>
    <property type="match status" value="1"/>
</dbReference>
<protein>
    <recommendedName>
        <fullName evidence="4">5' nucleotidase</fullName>
    </recommendedName>
</protein>
<dbReference type="OrthoDB" id="7722975at2759"/>
<evidence type="ECO:0000256" key="1">
    <source>
        <dbReference type="SAM" id="SignalP"/>
    </source>
</evidence>
<dbReference type="Gene3D" id="3.60.21.10">
    <property type="match status" value="1"/>
</dbReference>
<evidence type="ECO:0000313" key="2">
    <source>
        <dbReference type="EMBL" id="KAH9382883.1"/>
    </source>
</evidence>
<organism evidence="2 3">
    <name type="scientific">Haemaphysalis longicornis</name>
    <name type="common">Bush tick</name>
    <dbReference type="NCBI Taxonomy" id="44386"/>
    <lineage>
        <taxon>Eukaryota</taxon>
        <taxon>Metazoa</taxon>
        <taxon>Ecdysozoa</taxon>
        <taxon>Arthropoda</taxon>
        <taxon>Chelicerata</taxon>
        <taxon>Arachnida</taxon>
        <taxon>Acari</taxon>
        <taxon>Parasitiformes</taxon>
        <taxon>Ixodida</taxon>
        <taxon>Ixodoidea</taxon>
        <taxon>Ixodidae</taxon>
        <taxon>Haemaphysalinae</taxon>
        <taxon>Haemaphysalis</taxon>
    </lineage>
</organism>
<keyword evidence="1" id="KW-0732">Signal</keyword>
<dbReference type="GO" id="GO:0016788">
    <property type="term" value="F:hydrolase activity, acting on ester bonds"/>
    <property type="evidence" value="ECO:0007669"/>
    <property type="project" value="InterPro"/>
</dbReference>
<sequence>MIFSTVVFLLVSIREGNSAAQNGIAPALQLTILHTNDIHSHIEESTIYGGVCSDSDKEEGKCVGGVTRITAKVSTCKHRVQQREALPSGFYCLGLVFWGIAEVQPRMPVHPERNSGLASVARAFVSSLTNAFVMVGLG</sequence>
<gene>
    <name evidence="2" type="ORF">HPB48_023500</name>
</gene>
<dbReference type="InterPro" id="IPR006146">
    <property type="entry name" value="5'-Nucleotdase_CS"/>
</dbReference>
<dbReference type="VEuPathDB" id="VectorBase:HLOH_059587"/>
<evidence type="ECO:0008006" key="4">
    <source>
        <dbReference type="Google" id="ProtNLM"/>
    </source>
</evidence>
<dbReference type="AlphaFoldDB" id="A0A9J6H5D3"/>
<dbReference type="PROSITE" id="PS00785">
    <property type="entry name" value="5_NUCLEOTIDASE_1"/>
    <property type="match status" value="1"/>
</dbReference>
<dbReference type="GO" id="GO:0000166">
    <property type="term" value="F:nucleotide binding"/>
    <property type="evidence" value="ECO:0007669"/>
    <property type="project" value="InterPro"/>
</dbReference>
<name>A0A9J6H5D3_HAELO</name>
<proteinExistence type="predicted"/>
<comment type="caution">
    <text evidence="2">The sequence shown here is derived from an EMBL/GenBank/DDBJ whole genome shotgun (WGS) entry which is preliminary data.</text>
</comment>
<reference evidence="2 3" key="1">
    <citation type="journal article" date="2020" name="Cell">
        <title>Large-Scale Comparative Analyses of Tick Genomes Elucidate Their Genetic Diversity and Vector Capacities.</title>
        <authorList>
            <consortium name="Tick Genome and Microbiome Consortium (TIGMIC)"/>
            <person name="Jia N."/>
            <person name="Wang J."/>
            <person name="Shi W."/>
            <person name="Du L."/>
            <person name="Sun Y."/>
            <person name="Zhan W."/>
            <person name="Jiang J.F."/>
            <person name="Wang Q."/>
            <person name="Zhang B."/>
            <person name="Ji P."/>
            <person name="Bell-Sakyi L."/>
            <person name="Cui X.M."/>
            <person name="Yuan T.T."/>
            <person name="Jiang B.G."/>
            <person name="Yang W.F."/>
            <person name="Lam T.T."/>
            <person name="Chang Q.C."/>
            <person name="Ding S.J."/>
            <person name="Wang X.J."/>
            <person name="Zhu J.G."/>
            <person name="Ruan X.D."/>
            <person name="Zhao L."/>
            <person name="Wei J.T."/>
            <person name="Ye R.Z."/>
            <person name="Que T.C."/>
            <person name="Du C.H."/>
            <person name="Zhou Y.H."/>
            <person name="Cheng J.X."/>
            <person name="Dai P.F."/>
            <person name="Guo W.B."/>
            <person name="Han X.H."/>
            <person name="Huang E.J."/>
            <person name="Li L.F."/>
            <person name="Wei W."/>
            <person name="Gao Y.C."/>
            <person name="Liu J.Z."/>
            <person name="Shao H.Z."/>
            <person name="Wang X."/>
            <person name="Wang C.C."/>
            <person name="Yang T.C."/>
            <person name="Huo Q.B."/>
            <person name="Li W."/>
            <person name="Chen H.Y."/>
            <person name="Chen S.E."/>
            <person name="Zhou L.G."/>
            <person name="Ni X.B."/>
            <person name="Tian J.H."/>
            <person name="Sheng Y."/>
            <person name="Liu T."/>
            <person name="Pan Y.S."/>
            <person name="Xia L.Y."/>
            <person name="Li J."/>
            <person name="Zhao F."/>
            <person name="Cao W.C."/>
        </authorList>
    </citation>
    <scope>NUCLEOTIDE SEQUENCE [LARGE SCALE GENOMIC DNA]</scope>
    <source>
        <strain evidence="2">HaeL-2018</strain>
    </source>
</reference>